<gene>
    <name evidence="1" type="ORF">J0P97_12745</name>
</gene>
<sequence length="155" mass="16331">MTTLVLVRHAKSDWGSRSLDDHDRPLNERGLRDAPAMAARVRDAGVTVDAILSSTALRARTTAGFFGAALGAEPELDPELYGAPAAELIAAAVRRGVDAVMVVAHDPGMTALAGRLSDGGIGQMPTCAVATFRWDTPDWDIATATDPDSWSFDSP</sequence>
<dbReference type="InterPro" id="IPR013078">
    <property type="entry name" value="His_Pase_superF_clade-1"/>
</dbReference>
<dbReference type="Proteomes" id="UP000740605">
    <property type="component" value="Unassembled WGS sequence"/>
</dbReference>
<dbReference type="Pfam" id="PF00300">
    <property type="entry name" value="His_Phos_1"/>
    <property type="match status" value="1"/>
</dbReference>
<name>A0ABS5XX21_9MICO</name>
<dbReference type="SUPFAM" id="SSF53254">
    <property type="entry name" value="Phosphoglycerate mutase-like"/>
    <property type="match status" value="1"/>
</dbReference>
<dbReference type="PANTHER" id="PTHR47623">
    <property type="entry name" value="OS09G0287300 PROTEIN"/>
    <property type="match status" value="1"/>
</dbReference>
<accession>A0ABS5XX21</accession>
<proteinExistence type="predicted"/>
<protein>
    <submittedName>
        <fullName evidence="1">Histidine phosphatase family protein</fullName>
    </submittedName>
</protein>
<dbReference type="Gene3D" id="3.40.50.1240">
    <property type="entry name" value="Phosphoglycerate mutase-like"/>
    <property type="match status" value="1"/>
</dbReference>
<evidence type="ECO:0000313" key="1">
    <source>
        <dbReference type="EMBL" id="MBT8798931.1"/>
    </source>
</evidence>
<dbReference type="CDD" id="cd07067">
    <property type="entry name" value="HP_PGM_like"/>
    <property type="match status" value="1"/>
</dbReference>
<dbReference type="PANTHER" id="PTHR47623:SF1">
    <property type="entry name" value="OS09G0287300 PROTEIN"/>
    <property type="match status" value="1"/>
</dbReference>
<reference evidence="1 2" key="1">
    <citation type="submission" date="2021-03" db="EMBL/GenBank/DDBJ databases">
        <title>Microbacterium pauli sp. nov., isolated from microfiltered milk.</title>
        <authorList>
            <person name="Bellassi P."/>
            <person name="Fontana A."/>
            <person name="Callegari M.L."/>
            <person name="Lorenzo M."/>
            <person name="Cappa F."/>
        </authorList>
    </citation>
    <scope>NUCLEOTIDE SEQUENCE [LARGE SCALE GENOMIC DNA]</scope>
    <source>
        <strain evidence="1 2">DSM 18909</strain>
    </source>
</reference>
<evidence type="ECO:0000313" key="2">
    <source>
        <dbReference type="Proteomes" id="UP000740605"/>
    </source>
</evidence>
<dbReference type="EMBL" id="JAFLHG010000012">
    <property type="protein sequence ID" value="MBT8798931.1"/>
    <property type="molecule type" value="Genomic_DNA"/>
</dbReference>
<organism evidence="1 2">
    <name type="scientific">Microbacterium flavum</name>
    <dbReference type="NCBI Taxonomy" id="415216"/>
    <lineage>
        <taxon>Bacteria</taxon>
        <taxon>Bacillati</taxon>
        <taxon>Actinomycetota</taxon>
        <taxon>Actinomycetes</taxon>
        <taxon>Micrococcales</taxon>
        <taxon>Microbacteriaceae</taxon>
        <taxon>Microbacterium</taxon>
    </lineage>
</organism>
<dbReference type="RefSeq" id="WP_215488166.1">
    <property type="nucleotide sequence ID" value="NZ_BAAAPJ010000003.1"/>
</dbReference>
<comment type="caution">
    <text evidence="1">The sequence shown here is derived from an EMBL/GenBank/DDBJ whole genome shotgun (WGS) entry which is preliminary data.</text>
</comment>
<keyword evidence="2" id="KW-1185">Reference proteome</keyword>
<dbReference type="SMART" id="SM00855">
    <property type="entry name" value="PGAM"/>
    <property type="match status" value="1"/>
</dbReference>
<dbReference type="InterPro" id="IPR029033">
    <property type="entry name" value="His_PPase_superfam"/>
</dbReference>